<dbReference type="Proteomes" id="UP000271817">
    <property type="component" value="Unassembled WGS sequence"/>
</dbReference>
<comment type="caution">
    <text evidence="2">The sequence shown here is derived from an EMBL/GenBank/DDBJ whole genome shotgun (WGS) entry which is preliminary data.</text>
</comment>
<evidence type="ECO:0000313" key="5">
    <source>
        <dbReference type="Proteomes" id="UP000050265"/>
    </source>
</evidence>
<evidence type="ECO:0000313" key="1">
    <source>
        <dbReference type="EMBL" id="KPC20155.1"/>
    </source>
</evidence>
<reference evidence="3 6" key="4">
    <citation type="submission" date="2018-08" db="EMBL/GenBank/DDBJ databases">
        <title>Recombination of ecologically and evolutionarily significant loci maintains genetic cohesion in the Pseudomonas syringae species complex.</title>
        <authorList>
            <person name="Dillon M."/>
            <person name="Thakur S."/>
            <person name="Almeida R.N.D."/>
            <person name="Weir B.S."/>
            <person name="Guttman D.S."/>
        </authorList>
    </citation>
    <scope>NUCLEOTIDE SEQUENCE [LARGE SCALE GENOMIC DNA]</scope>
    <source>
        <strain evidence="3 6">ICMP 3402</strain>
    </source>
</reference>
<dbReference type="AlphaFoldDB" id="A0A0N0GAK4"/>
<protein>
    <submittedName>
        <fullName evidence="2">Uncharacterized protein</fullName>
    </submittedName>
</protein>
<proteinExistence type="predicted"/>
<keyword evidence="4" id="KW-1185">Reference proteome</keyword>
<sequence>MLSLHCMNAKTPGISQLPDTGRFFAAANLFTDSLVRLPYS</sequence>
<evidence type="ECO:0000313" key="3">
    <source>
        <dbReference type="EMBL" id="RMU20804.1"/>
    </source>
</evidence>
<evidence type="ECO:0000313" key="2">
    <source>
        <dbReference type="EMBL" id="KPX69400.1"/>
    </source>
</evidence>
<gene>
    <name evidence="1" type="ORF">AC499_3944</name>
    <name evidence="2" type="ORF">ALO35_102157</name>
    <name evidence="3" type="ORF">ALP33_101989</name>
</gene>
<organism evidence="2 5">
    <name type="scientific">Pseudomonas amygdali pv. lachrymans</name>
    <name type="common">Pseudomonas syringae pv. lachrymans</name>
    <dbReference type="NCBI Taxonomy" id="53707"/>
    <lineage>
        <taxon>Bacteria</taxon>
        <taxon>Pseudomonadati</taxon>
        <taxon>Pseudomonadota</taxon>
        <taxon>Gammaproteobacteria</taxon>
        <taxon>Pseudomonadales</taxon>
        <taxon>Pseudomonadaceae</taxon>
        <taxon>Pseudomonas</taxon>
        <taxon>Pseudomonas amygdali</taxon>
    </lineage>
</organism>
<name>A0A0N0GAK4_PSEAV</name>
<reference evidence="2 5" key="2">
    <citation type="submission" date="2015-09" db="EMBL/GenBank/DDBJ databases">
        <title>Genome announcement of multiple Pseudomonas syringae strains.</title>
        <authorList>
            <person name="Thakur S."/>
            <person name="Wang P.W."/>
            <person name="Gong Y."/>
            <person name="Weir B.S."/>
            <person name="Guttman D.S."/>
        </authorList>
    </citation>
    <scope>NUCLEOTIDE SEQUENCE [LARGE SCALE GENOMIC DNA]</scope>
    <source>
        <strain evidence="2 5">ICMP3507</strain>
    </source>
</reference>
<dbReference type="Proteomes" id="UP000037943">
    <property type="component" value="Unassembled WGS sequence"/>
</dbReference>
<evidence type="ECO:0000313" key="6">
    <source>
        <dbReference type="Proteomes" id="UP000271817"/>
    </source>
</evidence>
<dbReference type="EMBL" id="LGLK01000033">
    <property type="protein sequence ID" value="KPC20155.1"/>
    <property type="molecule type" value="Genomic_DNA"/>
</dbReference>
<reference evidence="1 4" key="3">
    <citation type="submission" date="2015-10" db="EMBL/GenBank/DDBJ databases">
        <title>Comparative genomics and high-throughput reverse genetic screens identify a new phytobacterial MAMP and an Arabidopsis receptor required for immune elicitation.</title>
        <authorList>
            <person name="Mott G.A."/>
            <person name="Thakur S."/>
            <person name="Wang P.W."/>
            <person name="Desveaux D."/>
            <person name="Guttman D.S."/>
        </authorList>
    </citation>
    <scope>NUCLEOTIDE SEQUENCE [LARGE SCALE GENOMIC DNA]</scope>
    <source>
        <strain evidence="1 4">107</strain>
    </source>
</reference>
<accession>A0A0N0GAK4</accession>
<dbReference type="EMBL" id="LJQP01000214">
    <property type="protein sequence ID" value="KPX69400.1"/>
    <property type="molecule type" value="Genomic_DNA"/>
</dbReference>
<evidence type="ECO:0000313" key="4">
    <source>
        <dbReference type="Proteomes" id="UP000037943"/>
    </source>
</evidence>
<dbReference type="EMBL" id="RBTW01000102">
    <property type="protein sequence ID" value="RMU20804.1"/>
    <property type="molecule type" value="Genomic_DNA"/>
</dbReference>
<dbReference type="Proteomes" id="UP000050265">
    <property type="component" value="Unassembled WGS sequence"/>
</dbReference>
<reference evidence="1 4" key="1">
    <citation type="submission" date="2015-07" db="EMBL/GenBank/DDBJ databases">
        <authorList>
            <person name="O'Brien H.E."/>
            <person name="Thakur S."/>
            <person name="Gong Y."/>
            <person name="Wang P.W."/>
            <person name="Guttman D.S."/>
        </authorList>
    </citation>
    <scope>NUCLEOTIDE SEQUENCE [LARGE SCALE GENOMIC DNA]</scope>
    <source>
        <strain evidence="1 4">107</strain>
    </source>
</reference>